<organism evidence="1 2">
    <name type="scientific">Lipomyces kononenkoae</name>
    <name type="common">Yeast</name>
    <dbReference type="NCBI Taxonomy" id="34357"/>
    <lineage>
        <taxon>Eukaryota</taxon>
        <taxon>Fungi</taxon>
        <taxon>Dikarya</taxon>
        <taxon>Ascomycota</taxon>
        <taxon>Saccharomycotina</taxon>
        <taxon>Lipomycetes</taxon>
        <taxon>Lipomycetales</taxon>
        <taxon>Lipomycetaceae</taxon>
        <taxon>Lipomyces</taxon>
    </lineage>
</organism>
<evidence type="ECO:0000313" key="2">
    <source>
        <dbReference type="Proteomes" id="UP001433508"/>
    </source>
</evidence>
<name>A0ACC3T6I6_LIPKO</name>
<keyword evidence="2" id="KW-1185">Reference proteome</keyword>
<protein>
    <submittedName>
        <fullName evidence="1">RAM signaling pathway protein-domain-containing protein</fullName>
    </submittedName>
</protein>
<proteinExistence type="predicted"/>
<accession>A0ACC3T6I6</accession>
<sequence length="622" mass="66132">MSLSPAEQMERSRSNSESVVNASSRAAKRMGFVVRKNQDLTSVAESSDSHHALTASPSSLASMTTTTRAPPPQLPPSLANGIPPNIGSRLNSANGSNGTGGVTGHARLHRGHARGVSHDSVMELSYSSQSVPSSDPLSTTSSASSTSSTTSHSNRERVDRVNRQLSAGVAGTGSANSGTHEIEPQPNAYFRRLSVLQEQMSPALLLQFSSAAFSSQVVESARGILFTLSQVLPALRQFLAFCDDRTLSGTLGGIIYNTRLHIDTLIRTLEHHDALLTSPGPGSNRRVPQQAQSVASAAIEPIIHAALACIGAFRHIISIVHANVKTLAARAEIRHTRAFFLLSYGALAEVRNAWTALVPALAECRVPVSNYLSREIFSSKTASRSGSKSPSLPPHPPASELMPPPALPPLATPNLWPQGPKSSGVMTTITSSIGTVSSPISAIPPTPGLTLPFGLFSPPTTATASAPATENGPYAFHFSSEPSETDEELFERIEAATQSAMNVLKLVLDGMAKVVDNNDTKMRELANMCDYGLDVTGRLRERLGTIRGADAAERIKFGEDTNAFVKGIISVLEFTKTILNDYPFLNDARPQLSSLTRVTKEVLTVTLKPAEKTPEKGPGLTN</sequence>
<comment type="caution">
    <text evidence="1">The sequence shown here is derived from an EMBL/GenBank/DDBJ whole genome shotgun (WGS) entry which is preliminary data.</text>
</comment>
<gene>
    <name evidence="1" type="ORF">V1525DRAFT_397799</name>
</gene>
<dbReference type="EMBL" id="MU971345">
    <property type="protein sequence ID" value="KAK9239566.1"/>
    <property type="molecule type" value="Genomic_DNA"/>
</dbReference>
<reference evidence="2" key="1">
    <citation type="journal article" date="2024" name="Front. Bioeng. Biotechnol.">
        <title>Genome-scale model development and genomic sequencing of the oleaginous clade Lipomyces.</title>
        <authorList>
            <person name="Czajka J.J."/>
            <person name="Han Y."/>
            <person name="Kim J."/>
            <person name="Mondo S.J."/>
            <person name="Hofstad B.A."/>
            <person name="Robles A."/>
            <person name="Haridas S."/>
            <person name="Riley R."/>
            <person name="LaButti K."/>
            <person name="Pangilinan J."/>
            <person name="Andreopoulos W."/>
            <person name="Lipzen A."/>
            <person name="Yan J."/>
            <person name="Wang M."/>
            <person name="Ng V."/>
            <person name="Grigoriev I.V."/>
            <person name="Spatafora J.W."/>
            <person name="Magnuson J.K."/>
            <person name="Baker S.E."/>
            <person name="Pomraning K.R."/>
        </authorList>
    </citation>
    <scope>NUCLEOTIDE SEQUENCE [LARGE SCALE GENOMIC DNA]</scope>
    <source>
        <strain evidence="2">CBS 7786</strain>
    </source>
</reference>
<evidence type="ECO:0000313" key="1">
    <source>
        <dbReference type="EMBL" id="KAK9239566.1"/>
    </source>
</evidence>
<dbReference type="Proteomes" id="UP001433508">
    <property type="component" value="Unassembled WGS sequence"/>
</dbReference>